<dbReference type="FunFam" id="3.90.80.10:FF:000003">
    <property type="entry name" value="Inorganic pyrophosphatase"/>
    <property type="match status" value="1"/>
</dbReference>
<feature type="binding site" evidence="7">
    <location>
        <position position="140"/>
    </location>
    <ligand>
        <name>substrate</name>
    </ligand>
</feature>
<feature type="compositionally biased region" description="Gly residues" evidence="8">
    <location>
        <begin position="150"/>
        <end position="160"/>
    </location>
</feature>
<comment type="catalytic activity">
    <reaction evidence="6 7">
        <text>diphosphate + H2O = 2 phosphate + H(+)</text>
        <dbReference type="Rhea" id="RHEA:24576"/>
        <dbReference type="ChEBI" id="CHEBI:15377"/>
        <dbReference type="ChEBI" id="CHEBI:15378"/>
        <dbReference type="ChEBI" id="CHEBI:33019"/>
        <dbReference type="ChEBI" id="CHEBI:43474"/>
        <dbReference type="EC" id="3.6.1.1"/>
    </reaction>
</comment>
<feature type="binding site" evidence="7">
    <location>
        <position position="103"/>
    </location>
    <ligand>
        <name>Mg(2+)</name>
        <dbReference type="ChEBI" id="CHEBI:18420"/>
        <label>1</label>
    </ligand>
</feature>
<evidence type="ECO:0000256" key="6">
    <source>
        <dbReference type="ARBA" id="ARBA00047820"/>
    </source>
</evidence>
<feature type="binding site" evidence="7">
    <location>
        <position position="66"/>
    </location>
    <ligand>
        <name>Mg(2+)</name>
        <dbReference type="ChEBI" id="CHEBI:18420"/>
        <label>1</label>
    </ligand>
</feature>
<evidence type="ECO:0000256" key="4">
    <source>
        <dbReference type="ARBA" id="ARBA00022801"/>
    </source>
</evidence>
<dbReference type="GO" id="GO:0005737">
    <property type="term" value="C:cytoplasm"/>
    <property type="evidence" value="ECO:0007669"/>
    <property type="project" value="UniProtKB-SubCell"/>
</dbReference>
<evidence type="ECO:0000256" key="1">
    <source>
        <dbReference type="ARBA" id="ARBA00001946"/>
    </source>
</evidence>
<evidence type="ECO:0000256" key="2">
    <source>
        <dbReference type="ARBA" id="ARBA00022490"/>
    </source>
</evidence>
<dbReference type="EMBL" id="FYEK01000020">
    <property type="protein sequence ID" value="SNB61921.1"/>
    <property type="molecule type" value="Genomic_DNA"/>
</dbReference>
<feature type="binding site" evidence="7">
    <location>
        <position position="30"/>
    </location>
    <ligand>
        <name>substrate</name>
    </ligand>
</feature>
<evidence type="ECO:0000256" key="3">
    <source>
        <dbReference type="ARBA" id="ARBA00022723"/>
    </source>
</evidence>
<dbReference type="Gene3D" id="3.90.80.10">
    <property type="entry name" value="Inorganic pyrophosphatase"/>
    <property type="match status" value="1"/>
</dbReference>
<protein>
    <recommendedName>
        <fullName evidence="7">Inorganic pyrophosphatase</fullName>
        <ecNumber evidence="7">3.6.1.1</ecNumber>
    </recommendedName>
    <alternativeName>
        <fullName evidence="7">Pyrophosphate phospho-hydrolase</fullName>
        <shortName evidence="7">PPase</shortName>
    </alternativeName>
</protein>
<dbReference type="InParanoid" id="A0A212QR16"/>
<dbReference type="PROSITE" id="PS00387">
    <property type="entry name" value="PPASE"/>
    <property type="match status" value="1"/>
</dbReference>
<dbReference type="GO" id="GO:0000287">
    <property type="term" value="F:magnesium ion binding"/>
    <property type="evidence" value="ECO:0007669"/>
    <property type="project" value="UniProtKB-UniRule"/>
</dbReference>
<keyword evidence="5 7" id="KW-0460">Magnesium</keyword>
<dbReference type="EC" id="3.6.1.1" evidence="7"/>
<feature type="compositionally biased region" description="Basic and acidic residues" evidence="8">
    <location>
        <begin position="176"/>
        <end position="191"/>
    </location>
</feature>
<dbReference type="Pfam" id="PF00719">
    <property type="entry name" value="Pyrophosphatase"/>
    <property type="match status" value="1"/>
</dbReference>
<feature type="binding site" evidence="7">
    <location>
        <position position="56"/>
    </location>
    <ligand>
        <name>substrate</name>
    </ligand>
</feature>
<accession>A0A212QR16</accession>
<feature type="binding site" evidence="7">
    <location>
        <position position="71"/>
    </location>
    <ligand>
        <name>Mg(2+)</name>
        <dbReference type="ChEBI" id="CHEBI:18420"/>
        <label>1</label>
    </ligand>
</feature>
<dbReference type="AlphaFoldDB" id="A0A212QR16"/>
<keyword evidence="10" id="KW-1185">Reference proteome</keyword>
<evidence type="ECO:0000313" key="10">
    <source>
        <dbReference type="Proteomes" id="UP000197025"/>
    </source>
</evidence>
<evidence type="ECO:0000256" key="5">
    <source>
        <dbReference type="ARBA" id="ARBA00022842"/>
    </source>
</evidence>
<feature type="binding site" evidence="7">
    <location>
        <position position="44"/>
    </location>
    <ligand>
        <name>substrate</name>
    </ligand>
</feature>
<gene>
    <name evidence="7" type="primary">ppa</name>
    <name evidence="9" type="ORF">SAMN02746019_00027660</name>
</gene>
<comment type="subunit">
    <text evidence="7">Homohexamer.</text>
</comment>
<dbReference type="CDD" id="cd00412">
    <property type="entry name" value="pyrophosphatase"/>
    <property type="match status" value="1"/>
</dbReference>
<comment type="cofactor">
    <cofactor evidence="1 7">
        <name>Mg(2+)</name>
        <dbReference type="ChEBI" id="CHEBI:18420"/>
    </cofactor>
</comment>
<evidence type="ECO:0000313" key="9">
    <source>
        <dbReference type="EMBL" id="SNB61921.1"/>
    </source>
</evidence>
<reference evidence="10" key="1">
    <citation type="submission" date="2017-06" db="EMBL/GenBank/DDBJ databases">
        <authorList>
            <person name="Varghese N."/>
            <person name="Submissions S."/>
        </authorList>
    </citation>
    <scope>NUCLEOTIDE SEQUENCE [LARGE SCALE GENOMIC DNA]</scope>
    <source>
        <strain evidence="10">JAD2</strain>
    </source>
</reference>
<dbReference type="InterPro" id="IPR008162">
    <property type="entry name" value="Pyrophosphatase"/>
</dbReference>
<comment type="subcellular location">
    <subcellularLocation>
        <location evidence="7">Cytoplasm</location>
    </subcellularLocation>
</comment>
<dbReference type="GO" id="GO:0006796">
    <property type="term" value="P:phosphate-containing compound metabolic process"/>
    <property type="evidence" value="ECO:0007669"/>
    <property type="project" value="InterPro"/>
</dbReference>
<proteinExistence type="inferred from homology"/>
<comment type="function">
    <text evidence="7">Catalyzes the hydrolysis of inorganic pyrophosphate (PPi) forming two phosphate ions.</text>
</comment>
<feature type="binding site" evidence="7">
    <location>
        <position position="71"/>
    </location>
    <ligand>
        <name>Mg(2+)</name>
        <dbReference type="ChEBI" id="CHEBI:18420"/>
        <label>2</label>
    </ligand>
</feature>
<evidence type="ECO:0000256" key="7">
    <source>
        <dbReference type="HAMAP-Rule" id="MF_00209"/>
    </source>
</evidence>
<dbReference type="InterPro" id="IPR036649">
    <property type="entry name" value="Pyrophosphatase_sf"/>
</dbReference>
<keyword evidence="2 7" id="KW-0963">Cytoplasm</keyword>
<dbReference type="HAMAP" id="MF_00209">
    <property type="entry name" value="Inorganic_PPase"/>
    <property type="match status" value="1"/>
</dbReference>
<keyword evidence="3 7" id="KW-0479">Metal-binding</keyword>
<evidence type="ECO:0000256" key="8">
    <source>
        <dbReference type="SAM" id="MobiDB-lite"/>
    </source>
</evidence>
<sequence length="213" mass="24219">MNLWKDLLPGPDVPHMIHVVVEIPKGSRNKYEFDKSTGMLRLDRVLYSPLHYPGDYGLIPRTLYEDGDPLDVLVMVTEPTFPECIIVARPIGLFRMMDREVPDDKILAVPAMDPLFQDYHDISDIPQHFLREVAHFFAVYKDLEGGAGADAGMGERGSGQGADPSRRPALRGARRGVKDPNRWRPRRDDRRRICFRGPELSPLRREGRDVGGF</sequence>
<organism evidence="9 10">
    <name type="scientific">Thermoflexus hugenholtzii JAD2</name>
    <dbReference type="NCBI Taxonomy" id="877466"/>
    <lineage>
        <taxon>Bacteria</taxon>
        <taxon>Bacillati</taxon>
        <taxon>Chloroflexota</taxon>
        <taxon>Thermoflexia</taxon>
        <taxon>Thermoflexales</taxon>
        <taxon>Thermoflexaceae</taxon>
        <taxon>Thermoflexus</taxon>
    </lineage>
</organism>
<dbReference type="GO" id="GO:0004427">
    <property type="term" value="F:inorganic diphosphate phosphatase activity"/>
    <property type="evidence" value="ECO:0007669"/>
    <property type="project" value="UniProtKB-UniRule"/>
</dbReference>
<name>A0A212QR16_9CHLR</name>
<dbReference type="SUPFAM" id="SSF50324">
    <property type="entry name" value="Inorganic pyrophosphatase"/>
    <property type="match status" value="1"/>
</dbReference>
<comment type="similarity">
    <text evidence="7">Belongs to the PPase family.</text>
</comment>
<dbReference type="Proteomes" id="UP000197025">
    <property type="component" value="Unassembled WGS sequence"/>
</dbReference>
<keyword evidence="4 7" id="KW-0378">Hydrolase</keyword>
<dbReference type="PANTHER" id="PTHR10286">
    <property type="entry name" value="INORGANIC PYROPHOSPHATASE"/>
    <property type="match status" value="1"/>
</dbReference>
<feature type="region of interest" description="Disordered" evidence="8">
    <location>
        <begin position="150"/>
        <end position="191"/>
    </location>
</feature>